<dbReference type="PRINTS" id="PR00509">
    <property type="entry name" value="PGMPMM"/>
</dbReference>
<evidence type="ECO:0000259" key="8">
    <source>
        <dbReference type="Pfam" id="PF00408"/>
    </source>
</evidence>
<evidence type="ECO:0000256" key="1">
    <source>
        <dbReference type="ARBA" id="ARBA00001946"/>
    </source>
</evidence>
<organism evidence="12">
    <name type="scientific">Caldithrix abyssi</name>
    <dbReference type="NCBI Taxonomy" id="187145"/>
    <lineage>
        <taxon>Bacteria</taxon>
        <taxon>Pseudomonadati</taxon>
        <taxon>Calditrichota</taxon>
        <taxon>Calditrichia</taxon>
        <taxon>Calditrichales</taxon>
        <taxon>Calditrichaceae</taxon>
        <taxon>Caldithrix</taxon>
    </lineage>
</organism>
<gene>
    <name evidence="12" type="ORF">ENK44_10790</name>
</gene>
<evidence type="ECO:0000256" key="5">
    <source>
        <dbReference type="ARBA" id="ARBA00022842"/>
    </source>
</evidence>
<comment type="cofactor">
    <cofactor evidence="1">
        <name>Mg(2+)</name>
        <dbReference type="ChEBI" id="CHEBI:18420"/>
    </cofactor>
</comment>
<evidence type="ECO:0000256" key="6">
    <source>
        <dbReference type="ARBA" id="ARBA00023235"/>
    </source>
</evidence>
<accession>A0A7V4U1B9</accession>
<dbReference type="SUPFAM" id="SSF53738">
    <property type="entry name" value="Phosphoglucomutase, first 3 domains"/>
    <property type="match status" value="3"/>
</dbReference>
<dbReference type="InterPro" id="IPR005843">
    <property type="entry name" value="A-D-PHexomutase_C"/>
</dbReference>
<evidence type="ECO:0000256" key="4">
    <source>
        <dbReference type="ARBA" id="ARBA00022723"/>
    </source>
</evidence>
<dbReference type="AlphaFoldDB" id="A0A7V4U1B9"/>
<evidence type="ECO:0000259" key="10">
    <source>
        <dbReference type="Pfam" id="PF02879"/>
    </source>
</evidence>
<dbReference type="InterPro" id="IPR016055">
    <property type="entry name" value="A-D-PHexomutase_a/b/a-I/II/III"/>
</dbReference>
<dbReference type="InterPro" id="IPR036900">
    <property type="entry name" value="A-D-PHexomutase_C_sf"/>
</dbReference>
<sequence length="453" mass="50442">MINPYIFREYDIRGVVDKDLTDSTVELLGKGIGTFMLKHNAKKLSIGGDVRLSTERFREALITGLRATGVHVVDIGPVPTPVQYYSMHKLDVDGGVMITGSHNPPEFNGFKITMHNAPVYGEDIQKIKEIIETAAFSSGNGQREQADLIDDYIAYIKNDIKITRPLKVVLDSGNGAASLVAHRLFKELGVETIDLFDTPDGNFPNHHPDPTVVENIRELIKTVKEKKADLGIGYDGDGDRIGVVDENGEIIWGDRLMILFSREVLKTHPGAPIIFEVKCSQALPEMIEKFGGKPIMWRTGHSHLKKKMKETGSPLAGEMSGHLFFADRYFGFDDAIYASARMAELVSKSGKKVSELLEGVPQYVATPEIRAEVATDEEKFKIAEKAKEYFSQNYDVIDVDGVRIQFGDGWGLVRASNTQPVLVLRFEANTKERLEEIKTLVLNKLKEFGDITV</sequence>
<evidence type="ECO:0000256" key="3">
    <source>
        <dbReference type="ARBA" id="ARBA00022553"/>
    </source>
</evidence>
<dbReference type="SUPFAM" id="SSF55957">
    <property type="entry name" value="Phosphoglucomutase, C-terminal domain"/>
    <property type="match status" value="1"/>
</dbReference>
<protein>
    <submittedName>
        <fullName evidence="12">Phosphomannomutase/phosphoglucomutase</fullName>
    </submittedName>
</protein>
<dbReference type="GO" id="GO:0000287">
    <property type="term" value="F:magnesium ion binding"/>
    <property type="evidence" value="ECO:0007669"/>
    <property type="project" value="InterPro"/>
</dbReference>
<dbReference type="GO" id="GO:0005975">
    <property type="term" value="P:carbohydrate metabolic process"/>
    <property type="evidence" value="ECO:0007669"/>
    <property type="project" value="InterPro"/>
</dbReference>
<keyword evidence="6" id="KW-0413">Isomerase</keyword>
<dbReference type="Proteomes" id="UP000885779">
    <property type="component" value="Unassembled WGS sequence"/>
</dbReference>
<evidence type="ECO:0000313" key="12">
    <source>
        <dbReference type="EMBL" id="HGY56181.1"/>
    </source>
</evidence>
<proteinExistence type="inferred from homology"/>
<dbReference type="Gene3D" id="3.30.310.50">
    <property type="entry name" value="Alpha-D-phosphohexomutase, C-terminal domain"/>
    <property type="match status" value="1"/>
</dbReference>
<comment type="similarity">
    <text evidence="2 7">Belongs to the phosphohexose mutase family.</text>
</comment>
<dbReference type="GO" id="GO:0016868">
    <property type="term" value="F:intramolecular phosphotransferase activity"/>
    <property type="evidence" value="ECO:0007669"/>
    <property type="project" value="InterPro"/>
</dbReference>
<dbReference type="InterPro" id="IPR005846">
    <property type="entry name" value="A-D-PHexomutase_a/b/a-III"/>
</dbReference>
<dbReference type="Pfam" id="PF02879">
    <property type="entry name" value="PGM_PMM_II"/>
    <property type="match status" value="1"/>
</dbReference>
<dbReference type="InterPro" id="IPR005844">
    <property type="entry name" value="A-D-PHexomutase_a/b/a-I"/>
</dbReference>
<keyword evidence="5 7" id="KW-0460">Magnesium</keyword>
<dbReference type="PROSITE" id="PS00710">
    <property type="entry name" value="PGM_PMM"/>
    <property type="match status" value="1"/>
</dbReference>
<dbReference type="Pfam" id="PF02878">
    <property type="entry name" value="PGM_PMM_I"/>
    <property type="match status" value="1"/>
</dbReference>
<evidence type="ECO:0000256" key="2">
    <source>
        <dbReference type="ARBA" id="ARBA00010231"/>
    </source>
</evidence>
<dbReference type="Pfam" id="PF02880">
    <property type="entry name" value="PGM_PMM_III"/>
    <property type="match status" value="1"/>
</dbReference>
<dbReference type="CDD" id="cd03089">
    <property type="entry name" value="PMM_PGM"/>
    <property type="match status" value="1"/>
</dbReference>
<dbReference type="InterPro" id="IPR005845">
    <property type="entry name" value="A-D-PHexomutase_a/b/a-II"/>
</dbReference>
<dbReference type="InterPro" id="IPR005841">
    <property type="entry name" value="Alpha-D-phosphohexomutase_SF"/>
</dbReference>
<dbReference type="PANTHER" id="PTHR43771">
    <property type="entry name" value="PHOSPHOMANNOMUTASE"/>
    <property type="match status" value="1"/>
</dbReference>
<evidence type="ECO:0000259" key="9">
    <source>
        <dbReference type="Pfam" id="PF02878"/>
    </source>
</evidence>
<feature type="domain" description="Alpha-D-phosphohexomutase C-terminal" evidence="8">
    <location>
        <begin position="379"/>
        <end position="441"/>
    </location>
</feature>
<dbReference type="EMBL" id="DRQG01000101">
    <property type="protein sequence ID" value="HGY56181.1"/>
    <property type="molecule type" value="Genomic_DNA"/>
</dbReference>
<evidence type="ECO:0000259" key="11">
    <source>
        <dbReference type="Pfam" id="PF02880"/>
    </source>
</evidence>
<name>A0A7V4U1B9_CALAY</name>
<dbReference type="Gene3D" id="3.40.120.10">
    <property type="entry name" value="Alpha-D-Glucose-1,6-Bisphosphate, subunit A, domain 3"/>
    <property type="match status" value="3"/>
</dbReference>
<comment type="caution">
    <text evidence="12">The sequence shown here is derived from an EMBL/GenBank/DDBJ whole genome shotgun (WGS) entry which is preliminary data.</text>
</comment>
<dbReference type="InterPro" id="IPR016066">
    <property type="entry name" value="A-D-PHexomutase_CS"/>
</dbReference>
<dbReference type="PANTHER" id="PTHR43771:SF2">
    <property type="entry name" value="PHOSPHOMANNOMUTASE_PHOSPHOGLUCOMUTASE"/>
    <property type="match status" value="1"/>
</dbReference>
<dbReference type="Pfam" id="PF00408">
    <property type="entry name" value="PGM_PMM_IV"/>
    <property type="match status" value="1"/>
</dbReference>
<feature type="domain" description="Alpha-D-phosphohexomutase alpha/beta/alpha" evidence="11">
    <location>
        <begin position="252"/>
        <end position="362"/>
    </location>
</feature>
<feature type="domain" description="Alpha-D-phosphohexomutase alpha/beta/alpha" evidence="9">
    <location>
        <begin position="6"/>
        <end position="136"/>
    </location>
</feature>
<keyword evidence="3" id="KW-0597">Phosphoprotein</keyword>
<evidence type="ECO:0000256" key="7">
    <source>
        <dbReference type="RuleBase" id="RU004326"/>
    </source>
</evidence>
<feature type="domain" description="Alpha-D-phosphohexomutase alpha/beta/alpha" evidence="10">
    <location>
        <begin position="150"/>
        <end position="248"/>
    </location>
</feature>
<keyword evidence="4 7" id="KW-0479">Metal-binding</keyword>
<reference evidence="12" key="1">
    <citation type="journal article" date="2020" name="mSystems">
        <title>Genome- and Community-Level Interaction Insights into Carbon Utilization and Element Cycling Functions of Hydrothermarchaeota in Hydrothermal Sediment.</title>
        <authorList>
            <person name="Zhou Z."/>
            <person name="Liu Y."/>
            <person name="Xu W."/>
            <person name="Pan J."/>
            <person name="Luo Z.H."/>
            <person name="Li M."/>
        </authorList>
    </citation>
    <scope>NUCLEOTIDE SEQUENCE [LARGE SCALE GENOMIC DNA]</scope>
    <source>
        <strain evidence="12">HyVt-577</strain>
    </source>
</reference>